<dbReference type="PANTHER" id="PTHR43736">
    <property type="entry name" value="ADP-RIBOSE PYROPHOSPHATASE"/>
    <property type="match status" value="1"/>
</dbReference>
<dbReference type="InterPro" id="IPR015797">
    <property type="entry name" value="NUDIX_hydrolase-like_dom_sf"/>
</dbReference>
<sequence length="143" mass="16006">MSRLYPDAPRIGVSVLCHRDGRVLMVKRGKDPYKGHWSLPGGLVELGETLLEAAERELLEETGAKAHLEMPAETFDSIQRDADGRVSAHFILAVFCGAYRCGEARPGDDAADLEWVPLERLEDRLTTPGTPERVRRLLAQERR</sequence>
<dbReference type="EMBL" id="JAPEVI010000003">
    <property type="protein sequence ID" value="MCX2723731.1"/>
    <property type="molecule type" value="Genomic_DNA"/>
</dbReference>
<evidence type="ECO:0000313" key="5">
    <source>
        <dbReference type="EMBL" id="MCX2723731.1"/>
    </source>
</evidence>
<comment type="cofactor">
    <cofactor evidence="1">
        <name>Mg(2+)</name>
        <dbReference type="ChEBI" id="CHEBI:18420"/>
    </cofactor>
</comment>
<keyword evidence="2 3" id="KW-0378">Hydrolase</keyword>
<accession>A0ABT3R3U4</accession>
<evidence type="ECO:0000256" key="1">
    <source>
        <dbReference type="ARBA" id="ARBA00001946"/>
    </source>
</evidence>
<dbReference type="RefSeq" id="WP_265963498.1">
    <property type="nucleotide sequence ID" value="NZ_JAPEVI010000003.1"/>
</dbReference>
<gene>
    <name evidence="5" type="ORF">ON753_15360</name>
</gene>
<evidence type="ECO:0000256" key="3">
    <source>
        <dbReference type="RuleBase" id="RU003476"/>
    </source>
</evidence>
<evidence type="ECO:0000313" key="6">
    <source>
        <dbReference type="Proteomes" id="UP001300261"/>
    </source>
</evidence>
<dbReference type="CDD" id="cd04673">
    <property type="entry name" value="NUDIX_ADPRase"/>
    <property type="match status" value="1"/>
</dbReference>
<dbReference type="Gene3D" id="3.90.79.10">
    <property type="entry name" value="Nucleoside Triphosphate Pyrophosphohydrolase"/>
    <property type="match status" value="1"/>
</dbReference>
<keyword evidence="6" id="KW-1185">Reference proteome</keyword>
<comment type="similarity">
    <text evidence="3">Belongs to the Nudix hydrolase family.</text>
</comment>
<dbReference type="PRINTS" id="PR00502">
    <property type="entry name" value="NUDIXFAMILY"/>
</dbReference>
<dbReference type="InterPro" id="IPR020476">
    <property type="entry name" value="Nudix_hydrolase"/>
</dbReference>
<feature type="domain" description="Nudix hydrolase" evidence="4">
    <location>
        <begin position="8"/>
        <end position="139"/>
    </location>
</feature>
<dbReference type="PANTHER" id="PTHR43736:SF1">
    <property type="entry name" value="DIHYDRONEOPTERIN TRIPHOSPHATE DIPHOSPHATASE"/>
    <property type="match status" value="1"/>
</dbReference>
<evidence type="ECO:0000259" key="4">
    <source>
        <dbReference type="PROSITE" id="PS51462"/>
    </source>
</evidence>
<dbReference type="Pfam" id="PF00293">
    <property type="entry name" value="NUDIX"/>
    <property type="match status" value="1"/>
</dbReference>
<dbReference type="InterPro" id="IPR020084">
    <property type="entry name" value="NUDIX_hydrolase_CS"/>
</dbReference>
<organism evidence="5 6">
    <name type="scientific">Roseibium salinum</name>
    <dbReference type="NCBI Taxonomy" id="1604349"/>
    <lineage>
        <taxon>Bacteria</taxon>
        <taxon>Pseudomonadati</taxon>
        <taxon>Pseudomonadota</taxon>
        <taxon>Alphaproteobacteria</taxon>
        <taxon>Hyphomicrobiales</taxon>
        <taxon>Stappiaceae</taxon>
        <taxon>Roseibium</taxon>
    </lineage>
</organism>
<comment type="caution">
    <text evidence="5">The sequence shown here is derived from an EMBL/GenBank/DDBJ whole genome shotgun (WGS) entry which is preliminary data.</text>
</comment>
<dbReference type="SUPFAM" id="SSF55811">
    <property type="entry name" value="Nudix"/>
    <property type="match status" value="1"/>
</dbReference>
<protein>
    <submittedName>
        <fullName evidence="5">NUDIX domain-containing protein</fullName>
    </submittedName>
</protein>
<reference evidence="5 6" key="1">
    <citation type="journal article" date="2016" name="Int. J. Syst. Evol. Microbiol.">
        <title>Labrenzia salina sp. nov., isolated from the rhizosphere of the halophyte Arthrocnemum macrostachyum.</title>
        <authorList>
            <person name="Camacho M."/>
            <person name="Redondo-Gomez S."/>
            <person name="Rodriguez-Llorente I."/>
            <person name="Rohde M."/>
            <person name="Sproer C."/>
            <person name="Schumann P."/>
            <person name="Klenk H.P."/>
            <person name="Montero-Calasanz M.D.C."/>
        </authorList>
    </citation>
    <scope>NUCLEOTIDE SEQUENCE [LARGE SCALE GENOMIC DNA]</scope>
    <source>
        <strain evidence="5 6">DSM 29163</strain>
    </source>
</reference>
<dbReference type="PROSITE" id="PS00893">
    <property type="entry name" value="NUDIX_BOX"/>
    <property type="match status" value="1"/>
</dbReference>
<name>A0ABT3R3U4_9HYPH</name>
<evidence type="ECO:0000256" key="2">
    <source>
        <dbReference type="ARBA" id="ARBA00022801"/>
    </source>
</evidence>
<proteinExistence type="inferred from homology"/>
<dbReference type="InterPro" id="IPR000086">
    <property type="entry name" value="NUDIX_hydrolase_dom"/>
</dbReference>
<dbReference type="PROSITE" id="PS51462">
    <property type="entry name" value="NUDIX"/>
    <property type="match status" value="1"/>
</dbReference>
<dbReference type="Proteomes" id="UP001300261">
    <property type="component" value="Unassembled WGS sequence"/>
</dbReference>